<reference evidence="4" key="3">
    <citation type="journal article" date="2005" name="Nature">
        <title>The map-based sequence of the rice genome.</title>
        <authorList>
            <consortium name="International rice genome sequencing project (IRGSP)"/>
            <person name="Matsumoto T."/>
            <person name="Wu J."/>
            <person name="Kanamori H."/>
            <person name="Katayose Y."/>
            <person name="Fujisawa M."/>
            <person name="Namiki N."/>
            <person name="Mizuno H."/>
            <person name="Yamamoto K."/>
            <person name="Antonio B.A."/>
            <person name="Baba T."/>
            <person name="Sakata K."/>
            <person name="Nagamura Y."/>
            <person name="Aoki H."/>
            <person name="Arikawa K."/>
            <person name="Arita K."/>
            <person name="Bito T."/>
            <person name="Chiden Y."/>
            <person name="Fujitsuka N."/>
            <person name="Fukunaka R."/>
            <person name="Hamada M."/>
            <person name="Harada C."/>
            <person name="Hayashi A."/>
            <person name="Hijishita S."/>
            <person name="Honda M."/>
            <person name="Hosokawa S."/>
            <person name="Ichikawa Y."/>
            <person name="Idonuma A."/>
            <person name="Iijima M."/>
            <person name="Ikeda M."/>
            <person name="Ikeno M."/>
            <person name="Ito K."/>
            <person name="Ito S."/>
            <person name="Ito T."/>
            <person name="Ito Y."/>
            <person name="Ito Y."/>
            <person name="Iwabuchi A."/>
            <person name="Kamiya K."/>
            <person name="Karasawa W."/>
            <person name="Kurita K."/>
            <person name="Katagiri S."/>
            <person name="Kikuta A."/>
            <person name="Kobayashi H."/>
            <person name="Kobayashi N."/>
            <person name="Machita K."/>
            <person name="Maehara T."/>
            <person name="Masukawa M."/>
            <person name="Mizubayashi T."/>
            <person name="Mukai Y."/>
            <person name="Nagasaki H."/>
            <person name="Nagata Y."/>
            <person name="Naito S."/>
            <person name="Nakashima M."/>
            <person name="Nakama Y."/>
            <person name="Nakamichi Y."/>
            <person name="Nakamura M."/>
            <person name="Meguro A."/>
            <person name="Negishi M."/>
            <person name="Ohta I."/>
            <person name="Ohta T."/>
            <person name="Okamoto M."/>
            <person name="Ono N."/>
            <person name="Saji S."/>
            <person name="Sakaguchi M."/>
            <person name="Sakai K."/>
            <person name="Shibata M."/>
            <person name="Shimokawa T."/>
            <person name="Song J."/>
            <person name="Takazaki Y."/>
            <person name="Terasawa K."/>
            <person name="Tsugane M."/>
            <person name="Tsuji K."/>
            <person name="Ueda S."/>
            <person name="Waki K."/>
            <person name="Yamagata H."/>
            <person name="Yamamoto M."/>
            <person name="Yamamoto S."/>
            <person name="Yamane H."/>
            <person name="Yoshiki S."/>
            <person name="Yoshihara R."/>
            <person name="Yukawa K."/>
            <person name="Zhong H."/>
            <person name="Yano M."/>
            <person name="Yuan Q."/>
            <person name="Ouyang S."/>
            <person name="Liu J."/>
            <person name="Jones K.M."/>
            <person name="Gansberger K."/>
            <person name="Moffat K."/>
            <person name="Hill J."/>
            <person name="Bera J."/>
            <person name="Fadrosh D."/>
            <person name="Jin S."/>
            <person name="Johri S."/>
            <person name="Kim M."/>
            <person name="Overton L."/>
            <person name="Reardon M."/>
            <person name="Tsitrin T."/>
            <person name="Vuong H."/>
            <person name="Weaver B."/>
            <person name="Ciecko A."/>
            <person name="Tallon L."/>
            <person name="Jackson J."/>
            <person name="Pai G."/>
            <person name="Aken S.V."/>
            <person name="Utterback T."/>
            <person name="Reidmuller S."/>
            <person name="Feldblyum T."/>
            <person name="Hsiao J."/>
            <person name="Zismann V."/>
            <person name="Iobst S."/>
            <person name="de Vazeille A.R."/>
            <person name="Buell C.R."/>
            <person name="Ying K."/>
            <person name="Li Y."/>
            <person name="Lu T."/>
            <person name="Huang Y."/>
            <person name="Zhao Q."/>
            <person name="Feng Q."/>
            <person name="Zhang L."/>
            <person name="Zhu J."/>
            <person name="Weng Q."/>
            <person name="Mu J."/>
            <person name="Lu Y."/>
            <person name="Fan D."/>
            <person name="Liu Y."/>
            <person name="Guan J."/>
            <person name="Zhang Y."/>
            <person name="Yu S."/>
            <person name="Liu X."/>
            <person name="Zhang Y."/>
            <person name="Hong G."/>
            <person name="Han B."/>
            <person name="Choisne N."/>
            <person name="Demange N."/>
            <person name="Orjeda G."/>
            <person name="Samain S."/>
            <person name="Cattolico L."/>
            <person name="Pelletier E."/>
            <person name="Couloux A."/>
            <person name="Segurens B."/>
            <person name="Wincker P."/>
            <person name="D'Hont A."/>
            <person name="Scarpelli C."/>
            <person name="Weissenbach J."/>
            <person name="Salanoubat M."/>
            <person name="Quetier F."/>
            <person name="Yu Y."/>
            <person name="Kim H.R."/>
            <person name="Rambo T."/>
            <person name="Currie J."/>
            <person name="Collura K."/>
            <person name="Luo M."/>
            <person name="Yang T."/>
            <person name="Ammiraju J.S.S."/>
            <person name="Engler F."/>
            <person name="Soderlund C."/>
            <person name="Wing R.A."/>
            <person name="Palmer L.E."/>
            <person name="de la Bastide M."/>
            <person name="Spiegel L."/>
            <person name="Nascimento L."/>
            <person name="Zutavern T."/>
            <person name="O'Shaughnessy A."/>
            <person name="Dike S."/>
            <person name="Dedhia N."/>
            <person name="Preston R."/>
            <person name="Balija V."/>
            <person name="McCombie W.R."/>
            <person name="Chow T."/>
            <person name="Chen H."/>
            <person name="Chung M."/>
            <person name="Chen C."/>
            <person name="Shaw J."/>
            <person name="Wu H."/>
            <person name="Hsiao K."/>
            <person name="Chao Y."/>
            <person name="Chu M."/>
            <person name="Cheng C."/>
            <person name="Hour A."/>
            <person name="Lee P."/>
            <person name="Lin S."/>
            <person name="Lin Y."/>
            <person name="Liou J."/>
            <person name="Liu S."/>
            <person name="Hsing Y."/>
            <person name="Raghuvanshi S."/>
            <person name="Mohanty A."/>
            <person name="Bharti A.K."/>
            <person name="Gaur A."/>
            <person name="Gupta V."/>
            <person name="Kumar D."/>
            <person name="Ravi V."/>
            <person name="Vij S."/>
            <person name="Kapur A."/>
            <person name="Khurana P."/>
            <person name="Khurana P."/>
            <person name="Khurana J.P."/>
            <person name="Tyagi A.K."/>
            <person name="Gaikwad K."/>
            <person name="Singh A."/>
            <person name="Dalal V."/>
            <person name="Srivastava S."/>
            <person name="Dixit A."/>
            <person name="Pal A.K."/>
            <person name="Ghazi I.A."/>
            <person name="Yadav M."/>
            <person name="Pandit A."/>
            <person name="Bhargava A."/>
            <person name="Sureshbabu K."/>
            <person name="Batra K."/>
            <person name="Sharma T.R."/>
            <person name="Mohapatra T."/>
            <person name="Singh N.K."/>
            <person name="Messing J."/>
            <person name="Nelson A.B."/>
            <person name="Fuks G."/>
            <person name="Kavchok S."/>
            <person name="Keizer G."/>
            <person name="Linton E."/>
            <person name="Llaca V."/>
            <person name="Song R."/>
            <person name="Tanyolac B."/>
            <person name="Young S."/>
            <person name="Ho-Il K."/>
            <person name="Hahn J.H."/>
            <person name="Sangsakoo G."/>
            <person name="Vanavichit A."/>
            <person name="de Mattos Luiz.A.T."/>
            <person name="Zimmer P.D."/>
            <person name="Malone G."/>
            <person name="Dellagostin O."/>
            <person name="de Oliveira A.C."/>
            <person name="Bevan M."/>
            <person name="Bancroft I."/>
            <person name="Minx P."/>
            <person name="Cordum H."/>
            <person name="Wilson R."/>
            <person name="Cheng Z."/>
            <person name="Jin W."/>
            <person name="Jiang J."/>
            <person name="Leong S.A."/>
            <person name="Iwama H."/>
            <person name="Gojobori T."/>
            <person name="Itoh T."/>
            <person name="Niimura Y."/>
            <person name="Fujii Y."/>
            <person name="Habara T."/>
            <person name="Sakai H."/>
            <person name="Sato Y."/>
            <person name="Wilson G."/>
            <person name="Kumar K."/>
            <person name="McCouch S."/>
            <person name="Juretic N."/>
            <person name="Hoen D."/>
            <person name="Wright S."/>
            <person name="Bruskiewich R."/>
            <person name="Bureau T."/>
            <person name="Miyao A."/>
            <person name="Hirochika H."/>
            <person name="Nishikawa T."/>
            <person name="Kadowaki K."/>
            <person name="Sugiura M."/>
            <person name="Burr B."/>
            <person name="Sasaki T."/>
        </authorList>
    </citation>
    <scope>NUCLEOTIDE SEQUENCE [LARGE SCALE GENOMIC DNA]</scope>
    <source>
        <strain evidence="4">cv. Nipponbare</strain>
    </source>
</reference>
<accession>Q7EXZ1</accession>
<evidence type="ECO:0000313" key="3">
    <source>
        <dbReference type="EMBL" id="BAD10734.1"/>
    </source>
</evidence>
<proteinExistence type="predicted"/>
<evidence type="ECO:0000313" key="2">
    <source>
        <dbReference type="EMBL" id="BAD10675.1"/>
    </source>
</evidence>
<dbReference type="AlphaFoldDB" id="Q7EXZ1"/>
<dbReference type="EMBL" id="AP006049">
    <property type="protein sequence ID" value="BAD10734.1"/>
    <property type="molecule type" value="Genomic_DNA"/>
</dbReference>
<feature type="region of interest" description="Disordered" evidence="1">
    <location>
        <begin position="111"/>
        <end position="140"/>
    </location>
</feature>
<dbReference type="EMBL" id="AP005816">
    <property type="protein sequence ID" value="BAD10675.1"/>
    <property type="molecule type" value="Genomic_DNA"/>
</dbReference>
<reference evidence="3" key="2">
    <citation type="submission" date="2002-11" db="EMBL/GenBank/DDBJ databases">
        <title>Oryza sativa nipponbare(GA3) genomic DNA, chromosome 8, BAC clone:OSJNBa0016N23.</title>
        <authorList>
            <person name="Sasaki T."/>
            <person name="Matsumoto T."/>
            <person name="Katayose Y."/>
        </authorList>
    </citation>
    <scope>NUCLEOTIDE SEQUENCE</scope>
</reference>
<evidence type="ECO:0000313" key="4">
    <source>
        <dbReference type="Proteomes" id="UP000000763"/>
    </source>
</evidence>
<protein>
    <submittedName>
        <fullName evidence="3">Uncharacterized protein</fullName>
    </submittedName>
</protein>
<name>Q7EXZ1_ORYSJ</name>
<reference evidence="2" key="1">
    <citation type="submission" date="2002-10" db="EMBL/GenBank/DDBJ databases">
        <title>Oryza sativa nipponbare(GA3) genomic DNA, chromosome 8, BAC clone:B1168A08.</title>
        <authorList>
            <person name="Sasaki T."/>
            <person name="Matsumoto T."/>
            <person name="Katayose Y."/>
        </authorList>
    </citation>
    <scope>NUCLEOTIDE SEQUENCE</scope>
</reference>
<feature type="compositionally biased region" description="Low complexity" evidence="1">
    <location>
        <begin position="118"/>
        <end position="136"/>
    </location>
</feature>
<dbReference type="Proteomes" id="UP000000763">
    <property type="component" value="Chromosome 8"/>
</dbReference>
<reference evidence="4" key="4">
    <citation type="journal article" date="2008" name="Nucleic Acids Res.">
        <title>The rice annotation project database (RAP-DB): 2008 update.</title>
        <authorList>
            <consortium name="The rice annotation project (RAP)"/>
        </authorList>
    </citation>
    <scope>GENOME REANNOTATION</scope>
    <source>
        <strain evidence="4">cv. Nipponbare</strain>
    </source>
</reference>
<organism evidence="3 4">
    <name type="scientific">Oryza sativa subsp. japonica</name>
    <name type="common">Rice</name>
    <dbReference type="NCBI Taxonomy" id="39947"/>
    <lineage>
        <taxon>Eukaryota</taxon>
        <taxon>Viridiplantae</taxon>
        <taxon>Streptophyta</taxon>
        <taxon>Embryophyta</taxon>
        <taxon>Tracheophyta</taxon>
        <taxon>Spermatophyta</taxon>
        <taxon>Magnoliopsida</taxon>
        <taxon>Liliopsida</taxon>
        <taxon>Poales</taxon>
        <taxon>Poaceae</taxon>
        <taxon>BOP clade</taxon>
        <taxon>Oryzoideae</taxon>
        <taxon>Oryzeae</taxon>
        <taxon>Oryzinae</taxon>
        <taxon>Oryza</taxon>
        <taxon>Oryza sativa</taxon>
    </lineage>
</organism>
<gene>
    <name evidence="2" type="ORF">B1168A08.34</name>
    <name evidence="3" type="ORF">OSJNBa0016N23.109</name>
</gene>
<evidence type="ECO:0000256" key="1">
    <source>
        <dbReference type="SAM" id="MobiDB-lite"/>
    </source>
</evidence>
<sequence length="233" mass="24670">MFIAGLGHLKCKDVACGNVEPRRQVACVEERGEWGPFPTQLRVTKFGHTGQTNLSNFCQKEKNLREKQESERGRERRLVGVGALGVWGSAEARWSRGRHCVGLAGVGALGEPPEIRRSAAPPSSGQSSRSSPSSRAGGVGGARVWLRSSGAAPPPSTTAPLGAAAVFRRAAGRRQICCSSPRGPLHPVGGGEAAPRLGCPTAELCRAVRRCCRAPPRLPEHAAMAALEKTREN</sequence>